<dbReference type="InterPro" id="IPR006091">
    <property type="entry name" value="Acyl-CoA_Oxase/DH_mid-dom"/>
</dbReference>
<comment type="similarity">
    <text evidence="3 13">Belongs to the acyl-CoA dehydrogenase family.</text>
</comment>
<evidence type="ECO:0000259" key="15">
    <source>
        <dbReference type="Pfam" id="PF02770"/>
    </source>
</evidence>
<evidence type="ECO:0000256" key="2">
    <source>
        <dbReference type="ARBA" id="ARBA00004170"/>
    </source>
</evidence>
<accession>A0A401ZEM8</accession>
<dbReference type="InterPro" id="IPR013786">
    <property type="entry name" value="AcylCoA_DH/ox_N"/>
</dbReference>
<dbReference type="SUPFAM" id="SSF56645">
    <property type="entry name" value="Acyl-CoA dehydrogenase NM domain-like"/>
    <property type="match status" value="1"/>
</dbReference>
<evidence type="ECO:0000256" key="3">
    <source>
        <dbReference type="ARBA" id="ARBA00009347"/>
    </source>
</evidence>
<evidence type="ECO:0000313" key="19">
    <source>
        <dbReference type="Proteomes" id="UP000287224"/>
    </source>
</evidence>
<dbReference type="Gene3D" id="2.40.110.10">
    <property type="entry name" value="Butyryl-CoA Dehydrogenase, subunit A, domain 2"/>
    <property type="match status" value="1"/>
</dbReference>
<dbReference type="GO" id="GO:0006631">
    <property type="term" value="P:fatty acid metabolic process"/>
    <property type="evidence" value="ECO:0007669"/>
    <property type="project" value="UniProtKB-ARBA"/>
</dbReference>
<keyword evidence="19" id="KW-1185">Reference proteome</keyword>
<dbReference type="PANTHER" id="PTHR43884">
    <property type="entry name" value="ACYL-COA DEHYDROGENASE"/>
    <property type="match status" value="1"/>
</dbReference>
<dbReference type="Proteomes" id="UP000287224">
    <property type="component" value="Unassembled WGS sequence"/>
</dbReference>
<keyword evidence="4" id="KW-0597">Phosphoprotein</keyword>
<evidence type="ECO:0000256" key="1">
    <source>
        <dbReference type="ARBA" id="ARBA00001974"/>
    </source>
</evidence>
<dbReference type="InterPro" id="IPR036250">
    <property type="entry name" value="AcylCo_DH-like_C"/>
</dbReference>
<dbReference type="PANTHER" id="PTHR43884:SF12">
    <property type="entry name" value="ISOVALERYL-COA DEHYDROGENASE, MITOCHONDRIAL-RELATED"/>
    <property type="match status" value="1"/>
</dbReference>
<evidence type="ECO:0000256" key="5">
    <source>
        <dbReference type="ARBA" id="ARBA00022630"/>
    </source>
</evidence>
<dbReference type="Pfam" id="PF02771">
    <property type="entry name" value="Acyl-CoA_dh_N"/>
    <property type="match status" value="1"/>
</dbReference>
<dbReference type="SUPFAM" id="SSF47203">
    <property type="entry name" value="Acyl-CoA dehydrogenase C-terminal domain-like"/>
    <property type="match status" value="1"/>
</dbReference>
<dbReference type="FunFam" id="2.40.110.10:FF:000001">
    <property type="entry name" value="Acyl-CoA dehydrogenase, mitochondrial"/>
    <property type="match status" value="1"/>
</dbReference>
<comment type="catalytic activity">
    <reaction evidence="10">
        <text>eicosanoyl-CoA + oxidized [electron-transfer flavoprotein] + H(+) = (2E)-eicosenoyl-CoA + reduced [electron-transfer flavoprotein]</text>
        <dbReference type="Rhea" id="RHEA:47236"/>
        <dbReference type="Rhea" id="RHEA-COMP:10685"/>
        <dbReference type="Rhea" id="RHEA-COMP:10686"/>
        <dbReference type="ChEBI" id="CHEBI:15378"/>
        <dbReference type="ChEBI" id="CHEBI:57380"/>
        <dbReference type="ChEBI" id="CHEBI:57692"/>
        <dbReference type="ChEBI" id="CHEBI:58307"/>
        <dbReference type="ChEBI" id="CHEBI:74691"/>
    </reaction>
    <physiologicalReaction direction="left-to-right" evidence="10">
        <dbReference type="Rhea" id="RHEA:47237"/>
    </physiologicalReaction>
</comment>
<gene>
    <name evidence="18" type="ORF">KDAU_26280</name>
</gene>
<dbReference type="Gene3D" id="1.20.140.10">
    <property type="entry name" value="Butyryl-CoA Dehydrogenase, subunit A, domain 3"/>
    <property type="match status" value="2"/>
</dbReference>
<evidence type="ECO:0000256" key="10">
    <source>
        <dbReference type="ARBA" id="ARBA00049140"/>
    </source>
</evidence>
<dbReference type="Pfam" id="PF02770">
    <property type="entry name" value="Acyl-CoA_dh_M"/>
    <property type="match status" value="1"/>
</dbReference>
<dbReference type="FunFam" id="1.20.140.10:FF:000019">
    <property type="entry name" value="Acyl-CoA dehydrogenase"/>
    <property type="match status" value="1"/>
</dbReference>
<feature type="domain" description="Acyl-CoA oxidase/dehydrogenase middle" evidence="15">
    <location>
        <begin position="148"/>
        <end position="241"/>
    </location>
</feature>
<name>A0A401ZEM8_9CHLR</name>
<evidence type="ECO:0000259" key="17">
    <source>
        <dbReference type="Pfam" id="PF21343"/>
    </source>
</evidence>
<feature type="domain" description="ACAD9/ACADV-like C-terminal" evidence="17">
    <location>
        <begin position="455"/>
        <end position="553"/>
    </location>
</feature>
<dbReference type="InterPro" id="IPR006089">
    <property type="entry name" value="Acyl-CoA_DH_CS"/>
</dbReference>
<dbReference type="InterPro" id="IPR009075">
    <property type="entry name" value="AcylCo_DH/oxidase_C"/>
</dbReference>
<dbReference type="PROSITE" id="PS00073">
    <property type="entry name" value="ACYL_COA_DH_2"/>
    <property type="match status" value="1"/>
</dbReference>
<reference evidence="19" key="1">
    <citation type="submission" date="2018-12" db="EMBL/GenBank/DDBJ databases">
        <title>Tengunoibacter tsumagoiensis gen. nov., sp. nov., Dictyobacter kobayashii sp. nov., D. alpinus sp. nov., and D. joshuensis sp. nov. and description of Dictyobacteraceae fam. nov. within the order Ktedonobacterales isolated from Tengu-no-mugimeshi.</title>
        <authorList>
            <person name="Wang C.M."/>
            <person name="Zheng Y."/>
            <person name="Sakai Y."/>
            <person name="Toyoda A."/>
            <person name="Minakuchi Y."/>
            <person name="Abe K."/>
            <person name="Yokota A."/>
            <person name="Yabe S."/>
        </authorList>
    </citation>
    <scope>NUCLEOTIDE SEQUENCE [LARGE SCALE GENOMIC DNA]</scope>
    <source>
        <strain evidence="19">S-27</strain>
    </source>
</reference>
<sequence length="597" mass="65248">MSTTMKPTEPGTAFLTTSVNESAAKIFTLEERDDEQRWIEESAETFVSREVLPKVEAIDKQEPGVMAGLVKQAGEQGLLMIDVPEQYGGAELGLLTSALVASQLREASFSVAFGAHTTIGTLPIVYYGTEAQKEKYLPKLASGEWISAYALTEPGVGSDAMGLSTRAALSEDGKYYILNGTKQWISNAGFANLFVVFARIGNERPSAFIVEADWPGISTGPEENKMGIKGSSTRQVILEDVKVPVENLLGEIHKGYKIAFNILNIGRLKLGAGSVGGSRSALNLAATYTTERKAFGKFLHEFGMIKKKLARMAAETYAAESEVFRTASNIAQAQKSAGADTETVFKSIEEYAIEASIAKVHGSEVLAMVVDEGVQIFGGYGFMHEYPIEKAYRDARIQRIFEGTNEINRMVAVTTLFRRALAGKIDLMTKYAEIEARMKSDQIPAGAGEEMPVDLREAADALERAKDATIYATMQIALKYMQNPQALAEEQEFIEYLANLMIDLYAADSALARAAKVTKQGAENSGTHIKLAQLASWTALSRLRANLDQLIQTYVDEKRAAKVLSRVRAYVGDYMLNAVQVQREIAALVVEKQGYPL</sequence>
<comment type="caution">
    <text evidence="18">The sequence shown here is derived from an EMBL/GenBank/DDBJ whole genome shotgun (WGS) entry which is preliminary data.</text>
</comment>
<evidence type="ECO:0000256" key="11">
    <source>
        <dbReference type="ARBA" id="ARBA00049224"/>
    </source>
</evidence>
<dbReference type="FunFam" id="1.10.540.10:FF:000001">
    <property type="entry name" value="Very long-chain-specific acyl-CoA dehydrogenase, mitochondrial"/>
    <property type="match status" value="1"/>
</dbReference>
<dbReference type="Gene3D" id="1.10.540.10">
    <property type="entry name" value="Acyl-CoA dehydrogenase/oxidase, N-terminal domain"/>
    <property type="match status" value="1"/>
</dbReference>
<evidence type="ECO:0000256" key="7">
    <source>
        <dbReference type="ARBA" id="ARBA00022946"/>
    </source>
</evidence>
<dbReference type="GO" id="GO:0050660">
    <property type="term" value="F:flavin adenine dinucleotide binding"/>
    <property type="evidence" value="ECO:0007669"/>
    <property type="project" value="InterPro"/>
</dbReference>
<dbReference type="InterPro" id="IPR037069">
    <property type="entry name" value="AcylCoA_DH/ox_N_sf"/>
</dbReference>
<organism evidence="18 19">
    <name type="scientific">Dictyobacter aurantiacus</name>
    <dbReference type="NCBI Taxonomy" id="1936993"/>
    <lineage>
        <taxon>Bacteria</taxon>
        <taxon>Bacillati</taxon>
        <taxon>Chloroflexota</taxon>
        <taxon>Ktedonobacteria</taxon>
        <taxon>Ktedonobacterales</taxon>
        <taxon>Dictyobacteraceae</taxon>
        <taxon>Dictyobacter</taxon>
    </lineage>
</organism>
<feature type="domain" description="Acyl-CoA dehydrogenase/oxidase N-terminal" evidence="16">
    <location>
        <begin position="34"/>
        <end position="144"/>
    </location>
</feature>
<evidence type="ECO:0000256" key="4">
    <source>
        <dbReference type="ARBA" id="ARBA00022553"/>
    </source>
</evidence>
<keyword evidence="7" id="KW-0809">Transit peptide</keyword>
<comment type="cofactor">
    <cofactor evidence="1 13">
        <name>FAD</name>
        <dbReference type="ChEBI" id="CHEBI:57692"/>
    </cofactor>
</comment>
<comment type="catalytic activity">
    <reaction evidence="12">
        <text>a 2,3-saturated acyl-CoA + A = a 2,3-dehydroacyl-CoA + AH2</text>
        <dbReference type="Rhea" id="RHEA:48608"/>
        <dbReference type="ChEBI" id="CHEBI:13193"/>
        <dbReference type="ChEBI" id="CHEBI:17499"/>
        <dbReference type="ChEBI" id="CHEBI:60015"/>
        <dbReference type="ChEBI" id="CHEBI:65111"/>
    </reaction>
</comment>
<evidence type="ECO:0000256" key="13">
    <source>
        <dbReference type="RuleBase" id="RU362125"/>
    </source>
</evidence>
<dbReference type="GO" id="GO:0003995">
    <property type="term" value="F:acyl-CoA dehydrogenase activity"/>
    <property type="evidence" value="ECO:0007669"/>
    <property type="project" value="InterPro"/>
</dbReference>
<evidence type="ECO:0000313" key="18">
    <source>
        <dbReference type="EMBL" id="GCE05299.1"/>
    </source>
</evidence>
<dbReference type="Pfam" id="PF00441">
    <property type="entry name" value="Acyl-CoA_dh_1"/>
    <property type="match status" value="1"/>
</dbReference>
<evidence type="ECO:0000256" key="12">
    <source>
        <dbReference type="ARBA" id="ARBA00052546"/>
    </source>
</evidence>
<comment type="catalytic activity">
    <reaction evidence="11">
        <text>octadecanoyl-CoA + oxidized [electron-transfer flavoprotein] + H(+) = (2E)-octadecenoyl-CoA + reduced [electron-transfer flavoprotein]</text>
        <dbReference type="Rhea" id="RHEA:47240"/>
        <dbReference type="Rhea" id="RHEA-COMP:10685"/>
        <dbReference type="Rhea" id="RHEA-COMP:10686"/>
        <dbReference type="ChEBI" id="CHEBI:15378"/>
        <dbReference type="ChEBI" id="CHEBI:57394"/>
        <dbReference type="ChEBI" id="CHEBI:57692"/>
        <dbReference type="ChEBI" id="CHEBI:58307"/>
        <dbReference type="ChEBI" id="CHEBI:71412"/>
    </reaction>
    <physiologicalReaction direction="left-to-right" evidence="11">
        <dbReference type="Rhea" id="RHEA:47241"/>
    </physiologicalReaction>
</comment>
<evidence type="ECO:0000259" key="16">
    <source>
        <dbReference type="Pfam" id="PF02771"/>
    </source>
</evidence>
<dbReference type="InterPro" id="IPR046373">
    <property type="entry name" value="Acyl-CoA_Oxase/DH_mid-dom_sf"/>
</dbReference>
<comment type="subcellular location">
    <subcellularLocation>
        <location evidence="2">Membrane</location>
        <topology evidence="2">Peripheral membrane protein</topology>
    </subcellularLocation>
</comment>
<keyword evidence="9" id="KW-0472">Membrane</keyword>
<evidence type="ECO:0000256" key="8">
    <source>
        <dbReference type="ARBA" id="ARBA00023002"/>
    </source>
</evidence>
<dbReference type="AlphaFoldDB" id="A0A401ZEM8"/>
<feature type="domain" description="Acyl-CoA dehydrogenase/oxidase C-terminal" evidence="14">
    <location>
        <begin position="254"/>
        <end position="411"/>
    </location>
</feature>
<evidence type="ECO:0000256" key="9">
    <source>
        <dbReference type="ARBA" id="ARBA00023136"/>
    </source>
</evidence>
<keyword evidence="8 13" id="KW-0560">Oxidoreductase</keyword>
<dbReference type="RefSeq" id="WP_218030883.1">
    <property type="nucleotide sequence ID" value="NZ_BIFQ01000001.1"/>
</dbReference>
<keyword evidence="6 13" id="KW-0274">FAD</keyword>
<dbReference type="GO" id="GO:0016020">
    <property type="term" value="C:membrane"/>
    <property type="evidence" value="ECO:0007669"/>
    <property type="project" value="UniProtKB-SubCell"/>
</dbReference>
<keyword evidence="5 13" id="KW-0285">Flavoprotein</keyword>
<proteinExistence type="inferred from homology"/>
<protein>
    <submittedName>
        <fullName evidence="18">Acyl-CoA dehydrogenase</fullName>
    </submittedName>
</protein>
<dbReference type="InterPro" id="IPR009100">
    <property type="entry name" value="AcylCoA_DH/oxidase_NM_dom_sf"/>
</dbReference>
<dbReference type="InterPro" id="IPR049448">
    <property type="entry name" value="ACAD9/ACADV-like_C"/>
</dbReference>
<evidence type="ECO:0000259" key="14">
    <source>
        <dbReference type="Pfam" id="PF00441"/>
    </source>
</evidence>
<dbReference type="Pfam" id="PF21343">
    <property type="entry name" value="ACAD9-ACADV_C"/>
    <property type="match status" value="1"/>
</dbReference>
<dbReference type="EMBL" id="BIFQ01000001">
    <property type="protein sequence ID" value="GCE05299.1"/>
    <property type="molecule type" value="Genomic_DNA"/>
</dbReference>
<evidence type="ECO:0000256" key="6">
    <source>
        <dbReference type="ARBA" id="ARBA00022827"/>
    </source>
</evidence>